<reference evidence="3" key="1">
    <citation type="submission" date="2023-06" db="EMBL/GenBank/DDBJ databases">
        <title>Genome-scale phylogeny and comparative genomics of the fungal order Sordariales.</title>
        <authorList>
            <consortium name="Lawrence Berkeley National Laboratory"/>
            <person name="Hensen N."/>
            <person name="Bonometti L."/>
            <person name="Westerberg I."/>
            <person name="Brannstrom I.O."/>
            <person name="Guillou S."/>
            <person name="Cros-Aarteil S."/>
            <person name="Calhoun S."/>
            <person name="Haridas S."/>
            <person name="Kuo A."/>
            <person name="Mondo S."/>
            <person name="Pangilinan J."/>
            <person name="Riley R."/>
            <person name="LaButti K."/>
            <person name="Andreopoulos B."/>
            <person name="Lipzen A."/>
            <person name="Chen C."/>
            <person name="Yanf M."/>
            <person name="Daum C."/>
            <person name="Ng V."/>
            <person name="Clum A."/>
            <person name="Steindorff A."/>
            <person name="Ohm R."/>
            <person name="Martin F."/>
            <person name="Silar P."/>
            <person name="Natvig D."/>
            <person name="Lalanne C."/>
            <person name="Gautier V."/>
            <person name="Ament-velasquez S.L."/>
            <person name="Kruys A."/>
            <person name="Hutchinson M.I."/>
            <person name="Powell A.J."/>
            <person name="Barry K."/>
            <person name="Miller A.N."/>
            <person name="Grigoriev I.V."/>
            <person name="Debuchy R."/>
            <person name="Gladieux P."/>
            <person name="Thoren M.H."/>
            <person name="Johannesson H."/>
        </authorList>
    </citation>
    <scope>NUCLEOTIDE SEQUENCE</scope>
    <source>
        <strain evidence="3">SMH2392-1A</strain>
    </source>
</reference>
<accession>A0AA40DWC2</accession>
<dbReference type="PANTHER" id="PTHR24148">
    <property type="entry name" value="ANKYRIN REPEAT DOMAIN-CONTAINING PROTEIN 39 HOMOLOG-RELATED"/>
    <property type="match status" value="1"/>
</dbReference>
<evidence type="ECO:0000256" key="1">
    <source>
        <dbReference type="SAM" id="MobiDB-lite"/>
    </source>
</evidence>
<dbReference type="GeneID" id="85329903"/>
<dbReference type="InterPro" id="IPR010730">
    <property type="entry name" value="HET"/>
</dbReference>
<dbReference type="RefSeq" id="XP_060296833.1">
    <property type="nucleotide sequence ID" value="XM_060446633.1"/>
</dbReference>
<proteinExistence type="predicted"/>
<dbReference type="Proteomes" id="UP001172101">
    <property type="component" value="Unassembled WGS sequence"/>
</dbReference>
<feature type="compositionally biased region" description="Polar residues" evidence="1">
    <location>
        <begin position="42"/>
        <end position="55"/>
    </location>
</feature>
<evidence type="ECO:0000313" key="4">
    <source>
        <dbReference type="Proteomes" id="UP001172101"/>
    </source>
</evidence>
<feature type="non-terminal residue" evidence="3">
    <location>
        <position position="273"/>
    </location>
</feature>
<feature type="region of interest" description="Disordered" evidence="1">
    <location>
        <begin position="41"/>
        <end position="63"/>
    </location>
</feature>
<feature type="domain" description="Heterokaryon incompatibility" evidence="2">
    <location>
        <begin position="95"/>
        <end position="134"/>
    </location>
</feature>
<organism evidence="3 4">
    <name type="scientific">Lasiosphaeria miniovina</name>
    <dbReference type="NCBI Taxonomy" id="1954250"/>
    <lineage>
        <taxon>Eukaryota</taxon>
        <taxon>Fungi</taxon>
        <taxon>Dikarya</taxon>
        <taxon>Ascomycota</taxon>
        <taxon>Pezizomycotina</taxon>
        <taxon>Sordariomycetes</taxon>
        <taxon>Sordariomycetidae</taxon>
        <taxon>Sordariales</taxon>
        <taxon>Lasiosphaeriaceae</taxon>
        <taxon>Lasiosphaeria</taxon>
    </lineage>
</organism>
<evidence type="ECO:0000259" key="2">
    <source>
        <dbReference type="Pfam" id="PF06985"/>
    </source>
</evidence>
<name>A0AA40DWC2_9PEZI</name>
<dbReference type="EMBL" id="JAUIRO010000004">
    <property type="protein sequence ID" value="KAK0718040.1"/>
    <property type="molecule type" value="Genomic_DNA"/>
</dbReference>
<dbReference type="InterPro" id="IPR052895">
    <property type="entry name" value="HetReg/Transcr_Mod"/>
</dbReference>
<sequence length="273" mass="31414">PRSRFSPQHRRWAHRQWEPVADRLRYPRSPSLPSSRVARINTVPSRLTSPRSGCSKSRPARQNPISSSVSLIHVNLDNKGTIRASHPDFKPFYEFKALSYTWGKPKFDESILVDGHAFPITKNLKEALVRLRKDPDPDINRPYDLAVLPASYWWVDANRPYDLAVPPASYWWIDAVCINQADVLERNAQVAIMRRIYHSASMVQVWVGEEADDSDTAFKLAIELDKGPPRRGPGLTTPAPIAINDDERRKNWKAFAAIFARPWWQRAWVRQEV</sequence>
<dbReference type="PANTHER" id="PTHR24148:SF73">
    <property type="entry name" value="HET DOMAIN PROTEIN (AFU_ORTHOLOGUE AFUA_8G01020)"/>
    <property type="match status" value="1"/>
</dbReference>
<dbReference type="AlphaFoldDB" id="A0AA40DWC2"/>
<feature type="non-terminal residue" evidence="3">
    <location>
        <position position="1"/>
    </location>
</feature>
<dbReference type="Pfam" id="PF06985">
    <property type="entry name" value="HET"/>
    <property type="match status" value="2"/>
</dbReference>
<comment type="caution">
    <text evidence="3">The sequence shown here is derived from an EMBL/GenBank/DDBJ whole genome shotgun (WGS) entry which is preliminary data.</text>
</comment>
<evidence type="ECO:0000313" key="3">
    <source>
        <dbReference type="EMBL" id="KAK0718040.1"/>
    </source>
</evidence>
<gene>
    <name evidence="3" type="ORF">B0T26DRAFT_777388</name>
</gene>
<feature type="domain" description="Heterokaryon incompatibility" evidence="2">
    <location>
        <begin position="169"/>
        <end position="272"/>
    </location>
</feature>
<protein>
    <submittedName>
        <fullName evidence="3">Heterokaryon incompatibility protein-domain-containing protein</fullName>
    </submittedName>
</protein>
<keyword evidence="4" id="KW-1185">Reference proteome</keyword>